<protein>
    <submittedName>
        <fullName evidence="1">Uncharacterized protein</fullName>
    </submittedName>
</protein>
<dbReference type="GeneID" id="81593887"/>
<reference evidence="1" key="2">
    <citation type="journal article" date="2023" name="IMA Fungus">
        <title>Comparative genomic study of the Penicillium genus elucidates a diverse pangenome and 15 lateral gene transfer events.</title>
        <authorList>
            <person name="Petersen C."/>
            <person name="Sorensen T."/>
            <person name="Nielsen M.R."/>
            <person name="Sondergaard T.E."/>
            <person name="Sorensen J.L."/>
            <person name="Fitzpatrick D.A."/>
            <person name="Frisvad J.C."/>
            <person name="Nielsen K.L."/>
        </authorList>
    </citation>
    <scope>NUCLEOTIDE SEQUENCE</scope>
    <source>
        <strain evidence="1">IBT 16125</strain>
    </source>
</reference>
<keyword evidence="2" id="KW-1185">Reference proteome</keyword>
<accession>A0AAD6G860</accession>
<evidence type="ECO:0000313" key="1">
    <source>
        <dbReference type="EMBL" id="KAJ5464564.1"/>
    </source>
</evidence>
<gene>
    <name evidence="1" type="ORF">N7458_000250</name>
</gene>
<sequence>MPGSNSTPTVQYKITRGVFRSSYDITSNGQPLYHVDNSHWTPGKPDLTFHTGTSTTGRIAGVSKYRHFSSDAEIGLGDPSQPHTMEWFSLNRDSLMSVRYTIRMPVSSSDQQPRTFTWKKTRALSSHSGGLKLVDESDRVVAVMSGGRFSSPAGLLDINVQYGERFQLLVLVSGLAFREKLARARKGAAGAGGGGVGALKRPAVPYYYIL</sequence>
<dbReference type="RefSeq" id="XP_056771411.1">
    <property type="nucleotide sequence ID" value="XM_056903644.1"/>
</dbReference>
<proteinExistence type="predicted"/>
<dbReference type="AlphaFoldDB" id="A0AAD6G860"/>
<reference evidence="1" key="1">
    <citation type="submission" date="2022-12" db="EMBL/GenBank/DDBJ databases">
        <authorList>
            <person name="Petersen C."/>
        </authorList>
    </citation>
    <scope>NUCLEOTIDE SEQUENCE</scope>
    <source>
        <strain evidence="1">IBT 16125</strain>
    </source>
</reference>
<organism evidence="1 2">
    <name type="scientific">Penicillium daleae</name>
    <dbReference type="NCBI Taxonomy" id="63821"/>
    <lineage>
        <taxon>Eukaryota</taxon>
        <taxon>Fungi</taxon>
        <taxon>Dikarya</taxon>
        <taxon>Ascomycota</taxon>
        <taxon>Pezizomycotina</taxon>
        <taxon>Eurotiomycetes</taxon>
        <taxon>Eurotiomycetidae</taxon>
        <taxon>Eurotiales</taxon>
        <taxon>Aspergillaceae</taxon>
        <taxon>Penicillium</taxon>
    </lineage>
</organism>
<dbReference type="EMBL" id="JAPVEA010000001">
    <property type="protein sequence ID" value="KAJ5464564.1"/>
    <property type="molecule type" value="Genomic_DNA"/>
</dbReference>
<comment type="caution">
    <text evidence="1">The sequence shown here is derived from an EMBL/GenBank/DDBJ whole genome shotgun (WGS) entry which is preliminary data.</text>
</comment>
<evidence type="ECO:0000313" key="2">
    <source>
        <dbReference type="Proteomes" id="UP001213681"/>
    </source>
</evidence>
<dbReference type="Proteomes" id="UP001213681">
    <property type="component" value="Unassembled WGS sequence"/>
</dbReference>
<name>A0AAD6G860_9EURO</name>